<evidence type="ECO:0000313" key="2">
    <source>
        <dbReference type="Proteomes" id="UP001519460"/>
    </source>
</evidence>
<name>A0ABD0KX59_9CAEN</name>
<protein>
    <submittedName>
        <fullName evidence="1">Uncharacterized protein</fullName>
    </submittedName>
</protein>
<dbReference type="AlphaFoldDB" id="A0ABD0KX59"/>
<sequence>MPVTVVVVCTPYDDCKMGVHRETFYTAAEYSNIPTHTKNFFTGSLGMESPTRGILKNSGGVGTGDDSYLFCNVPEHHDLVSADCSVLWYGSRSLLQATVADLSVEVTMVDLSVEVTMVDLSVEVTMVDLSVEVTMVDLSVEVTMVDLSVGHHGGSLC</sequence>
<evidence type="ECO:0000313" key="1">
    <source>
        <dbReference type="EMBL" id="KAK7491641.1"/>
    </source>
</evidence>
<dbReference type="EMBL" id="JACVVK020000112">
    <property type="protein sequence ID" value="KAK7491641.1"/>
    <property type="molecule type" value="Genomic_DNA"/>
</dbReference>
<comment type="caution">
    <text evidence="1">The sequence shown here is derived from an EMBL/GenBank/DDBJ whole genome shotgun (WGS) entry which is preliminary data.</text>
</comment>
<organism evidence="1 2">
    <name type="scientific">Batillaria attramentaria</name>
    <dbReference type="NCBI Taxonomy" id="370345"/>
    <lineage>
        <taxon>Eukaryota</taxon>
        <taxon>Metazoa</taxon>
        <taxon>Spiralia</taxon>
        <taxon>Lophotrochozoa</taxon>
        <taxon>Mollusca</taxon>
        <taxon>Gastropoda</taxon>
        <taxon>Caenogastropoda</taxon>
        <taxon>Sorbeoconcha</taxon>
        <taxon>Cerithioidea</taxon>
        <taxon>Batillariidae</taxon>
        <taxon>Batillaria</taxon>
    </lineage>
</organism>
<reference evidence="1 2" key="1">
    <citation type="journal article" date="2023" name="Sci. Data">
        <title>Genome assembly of the Korean intertidal mud-creeper Batillaria attramentaria.</title>
        <authorList>
            <person name="Patra A.K."/>
            <person name="Ho P.T."/>
            <person name="Jun S."/>
            <person name="Lee S.J."/>
            <person name="Kim Y."/>
            <person name="Won Y.J."/>
        </authorList>
    </citation>
    <scope>NUCLEOTIDE SEQUENCE [LARGE SCALE GENOMIC DNA]</scope>
    <source>
        <strain evidence="1">Wonlab-2016</strain>
    </source>
</reference>
<gene>
    <name evidence="1" type="ORF">BaRGS_00017094</name>
</gene>
<proteinExistence type="predicted"/>
<keyword evidence="2" id="KW-1185">Reference proteome</keyword>
<dbReference type="Proteomes" id="UP001519460">
    <property type="component" value="Unassembled WGS sequence"/>
</dbReference>
<accession>A0ABD0KX59</accession>